<keyword evidence="2" id="KW-1185">Reference proteome</keyword>
<comment type="caution">
    <text evidence="1">The sequence shown here is derived from an EMBL/GenBank/DDBJ whole genome shotgun (WGS) entry which is preliminary data.</text>
</comment>
<protein>
    <submittedName>
        <fullName evidence="1">Uncharacterized protein</fullName>
    </submittedName>
</protein>
<dbReference type="AlphaFoldDB" id="A0A5N6KNE3"/>
<proteinExistence type="predicted"/>
<dbReference type="EMBL" id="VIGI01000001">
    <property type="protein sequence ID" value="KAB8305157.1"/>
    <property type="molecule type" value="Genomic_DNA"/>
</dbReference>
<accession>A0A5N6KNE3</accession>
<dbReference type="Proteomes" id="UP000326757">
    <property type="component" value="Unassembled WGS sequence"/>
</dbReference>
<reference evidence="1 2" key="1">
    <citation type="submission" date="2019-06" db="EMBL/GenBank/DDBJ databases">
        <title>Genome Sequence of the Brown Rot Fungal Pathogen Monilinia laxa.</title>
        <authorList>
            <person name="De Miccolis Angelini R.M."/>
            <person name="Landi L."/>
            <person name="Abate D."/>
            <person name="Pollastro S."/>
            <person name="Romanazzi G."/>
            <person name="Faretra F."/>
        </authorList>
    </citation>
    <scope>NUCLEOTIDE SEQUENCE [LARGE SCALE GENOMIC DNA]</scope>
    <source>
        <strain evidence="1 2">Mlax316</strain>
    </source>
</reference>
<organism evidence="1 2">
    <name type="scientific">Monilinia laxa</name>
    <name type="common">Brown rot fungus</name>
    <name type="synonym">Sclerotinia laxa</name>
    <dbReference type="NCBI Taxonomy" id="61186"/>
    <lineage>
        <taxon>Eukaryota</taxon>
        <taxon>Fungi</taxon>
        <taxon>Dikarya</taxon>
        <taxon>Ascomycota</taxon>
        <taxon>Pezizomycotina</taxon>
        <taxon>Leotiomycetes</taxon>
        <taxon>Helotiales</taxon>
        <taxon>Sclerotiniaceae</taxon>
        <taxon>Monilinia</taxon>
    </lineage>
</organism>
<gene>
    <name evidence="1" type="ORF">EYC80_004449</name>
</gene>
<evidence type="ECO:0000313" key="1">
    <source>
        <dbReference type="EMBL" id="KAB8305157.1"/>
    </source>
</evidence>
<sequence>MEFPSPQFIATTKCLPNNQDAFAMNVTTPNHQINYQKTLQLLMHVRTIINNYLESIKPLVIVNQPFMFYACI</sequence>
<name>A0A5N6KNE3_MONLA</name>
<evidence type="ECO:0000313" key="2">
    <source>
        <dbReference type="Proteomes" id="UP000326757"/>
    </source>
</evidence>